<dbReference type="AlphaFoldDB" id="A0AA49GJU7"/>
<feature type="signal peptide" evidence="1">
    <location>
        <begin position="1"/>
        <end position="18"/>
    </location>
</feature>
<dbReference type="PROSITE" id="PS51257">
    <property type="entry name" value="PROKAR_LIPOPROTEIN"/>
    <property type="match status" value="1"/>
</dbReference>
<dbReference type="EMBL" id="CP129968">
    <property type="protein sequence ID" value="WKK82928.2"/>
    <property type="molecule type" value="Genomic_DNA"/>
</dbReference>
<dbReference type="RefSeq" id="WP_322347419.1">
    <property type="nucleotide sequence ID" value="NZ_CP129968.2"/>
</dbReference>
<sequence length="137" mass="15199">MKLIYTGLSFLAIGLLLMACNSEEPLTPIEEAQQELLEAIQGTWTANEVRKDGTLITDFEGFTLTISDKSYTTTNGSPVWPGSGSFDFSSVETENEFIRQDGRLFTVSQSGSAYLVTIIYQEQNARGEFGTFEFVIE</sequence>
<accession>A0AA49GJU7</accession>
<keyword evidence="1" id="KW-0732">Signal</keyword>
<feature type="chain" id="PRO_5041230704" description="DUF5004 domain-containing protein" evidence="1">
    <location>
        <begin position="19"/>
        <end position="137"/>
    </location>
</feature>
<organism evidence="2">
    <name type="scientific">Marivirga arenosa</name>
    <dbReference type="NCBI Taxonomy" id="3059076"/>
    <lineage>
        <taxon>Bacteria</taxon>
        <taxon>Pseudomonadati</taxon>
        <taxon>Bacteroidota</taxon>
        <taxon>Cytophagia</taxon>
        <taxon>Cytophagales</taxon>
        <taxon>Marivirgaceae</taxon>
        <taxon>Marivirga</taxon>
    </lineage>
</organism>
<evidence type="ECO:0000256" key="1">
    <source>
        <dbReference type="SAM" id="SignalP"/>
    </source>
</evidence>
<name>A0AA49GJU7_9BACT</name>
<evidence type="ECO:0008006" key="3">
    <source>
        <dbReference type="Google" id="ProtNLM"/>
    </source>
</evidence>
<dbReference type="Proteomes" id="UP001232019">
    <property type="component" value="Chromosome"/>
</dbReference>
<gene>
    <name evidence="2" type="ORF">QYS47_13545</name>
</gene>
<reference evidence="2" key="1">
    <citation type="submission" date="2023-08" db="EMBL/GenBank/DDBJ databases">
        <title>Comparative genomics and taxonomic characterization of three novel marine species of genus Marivirga.</title>
        <authorList>
            <person name="Muhammad N."/>
            <person name="Kim S.-G."/>
        </authorList>
    </citation>
    <scope>NUCLEOTIDE SEQUENCE</scope>
    <source>
        <strain evidence="2">BKB1-2</strain>
    </source>
</reference>
<protein>
    <recommendedName>
        <fullName evidence="3">DUF5004 domain-containing protein</fullName>
    </recommendedName>
</protein>
<proteinExistence type="predicted"/>
<dbReference type="KEGG" id="marp:QYS47_13545"/>
<evidence type="ECO:0000313" key="2">
    <source>
        <dbReference type="EMBL" id="WKK82928.2"/>
    </source>
</evidence>